<dbReference type="PROSITE" id="PS00041">
    <property type="entry name" value="HTH_ARAC_FAMILY_1"/>
    <property type="match status" value="1"/>
</dbReference>
<dbReference type="InterPro" id="IPR018062">
    <property type="entry name" value="HTH_AraC-typ_CS"/>
</dbReference>
<gene>
    <name evidence="5" type="ORF">SAMN04488055_0727</name>
</gene>
<organism evidence="5 6">
    <name type="scientific">Chitinophaga niabensis</name>
    <dbReference type="NCBI Taxonomy" id="536979"/>
    <lineage>
        <taxon>Bacteria</taxon>
        <taxon>Pseudomonadati</taxon>
        <taxon>Bacteroidota</taxon>
        <taxon>Chitinophagia</taxon>
        <taxon>Chitinophagales</taxon>
        <taxon>Chitinophagaceae</taxon>
        <taxon>Chitinophaga</taxon>
    </lineage>
</organism>
<dbReference type="InterPro" id="IPR020449">
    <property type="entry name" value="Tscrpt_reg_AraC-type_HTH"/>
</dbReference>
<dbReference type="Gene3D" id="1.10.10.60">
    <property type="entry name" value="Homeodomain-like"/>
    <property type="match status" value="2"/>
</dbReference>
<evidence type="ECO:0000256" key="2">
    <source>
        <dbReference type="ARBA" id="ARBA00023125"/>
    </source>
</evidence>
<dbReference type="InterPro" id="IPR009057">
    <property type="entry name" value="Homeodomain-like_sf"/>
</dbReference>
<dbReference type="PRINTS" id="PR00032">
    <property type="entry name" value="HTHARAC"/>
</dbReference>
<dbReference type="AlphaFoldDB" id="A0A1N6DGW2"/>
<dbReference type="PANTHER" id="PTHR47893">
    <property type="entry name" value="REGULATORY PROTEIN PCHR"/>
    <property type="match status" value="1"/>
</dbReference>
<evidence type="ECO:0000313" key="6">
    <source>
        <dbReference type="Proteomes" id="UP000185003"/>
    </source>
</evidence>
<keyword evidence="1" id="KW-0805">Transcription regulation</keyword>
<dbReference type="SUPFAM" id="SSF46689">
    <property type="entry name" value="Homeodomain-like"/>
    <property type="match status" value="2"/>
</dbReference>
<dbReference type="GO" id="GO:0003700">
    <property type="term" value="F:DNA-binding transcription factor activity"/>
    <property type="evidence" value="ECO:0007669"/>
    <property type="project" value="InterPro"/>
</dbReference>
<dbReference type="PROSITE" id="PS01124">
    <property type="entry name" value="HTH_ARAC_FAMILY_2"/>
    <property type="match status" value="1"/>
</dbReference>
<dbReference type="Pfam" id="PF12833">
    <property type="entry name" value="HTH_18"/>
    <property type="match status" value="1"/>
</dbReference>
<name>A0A1N6DGW2_9BACT</name>
<dbReference type="InterPro" id="IPR018060">
    <property type="entry name" value="HTH_AraC"/>
</dbReference>
<dbReference type="OrthoDB" id="799767at2"/>
<evidence type="ECO:0000259" key="4">
    <source>
        <dbReference type="PROSITE" id="PS01124"/>
    </source>
</evidence>
<evidence type="ECO:0000256" key="1">
    <source>
        <dbReference type="ARBA" id="ARBA00023015"/>
    </source>
</evidence>
<dbReference type="InterPro" id="IPR053142">
    <property type="entry name" value="PchR_regulatory_protein"/>
</dbReference>
<dbReference type="EMBL" id="FSRA01000001">
    <property type="protein sequence ID" value="SIN69923.1"/>
    <property type="molecule type" value="Genomic_DNA"/>
</dbReference>
<dbReference type="GO" id="GO:0043565">
    <property type="term" value="F:sequence-specific DNA binding"/>
    <property type="evidence" value="ECO:0007669"/>
    <property type="project" value="InterPro"/>
</dbReference>
<keyword evidence="3" id="KW-0804">Transcription</keyword>
<protein>
    <submittedName>
        <fullName evidence="5">AraC-type DNA-binding protein</fullName>
    </submittedName>
</protein>
<feature type="domain" description="HTH araC/xylS-type" evidence="4">
    <location>
        <begin position="206"/>
        <end position="303"/>
    </location>
</feature>
<reference evidence="5 6" key="1">
    <citation type="submission" date="2016-11" db="EMBL/GenBank/DDBJ databases">
        <authorList>
            <person name="Jaros S."/>
            <person name="Januszkiewicz K."/>
            <person name="Wedrychowicz H."/>
        </authorList>
    </citation>
    <scope>NUCLEOTIDE SEQUENCE [LARGE SCALE GENOMIC DNA]</scope>
    <source>
        <strain evidence="5 6">DSM 24787</strain>
    </source>
</reference>
<evidence type="ECO:0000256" key="3">
    <source>
        <dbReference type="ARBA" id="ARBA00023163"/>
    </source>
</evidence>
<sequence length="303" mass="34542">MSNTMLPEVLYVDDRGAEAHISMLELRLKNAHVFTAKSRQQKPVRYVEQDKRPSVGMYFSIEGVSGAYPTEGEALRLSSNQHVMGYKPHFDGYYLVESSFNHNLGIELELPFFERLLSNELDCLQRLADKMQKGLPAALSPYPLPISSRQKAVLLDLFNCNYTGHLRELYFEARIMELFMLQAEQAESYMGRKPLMIKPADIDKLHNARQFVKLNMFEAISLQQVARAAGLNDFKLKKGFKELFGTTVFGYLNELKMNHAKRLLLDGGITIGDLAFDLGYSEAHNFTKAFKRHFGYPPGELKS</sequence>
<dbReference type="PANTHER" id="PTHR47893:SF1">
    <property type="entry name" value="REGULATORY PROTEIN PCHR"/>
    <property type="match status" value="1"/>
</dbReference>
<dbReference type="Proteomes" id="UP000185003">
    <property type="component" value="Unassembled WGS sequence"/>
</dbReference>
<dbReference type="STRING" id="536979.SAMN04488055_0727"/>
<keyword evidence="2 5" id="KW-0238">DNA-binding</keyword>
<dbReference type="RefSeq" id="WP_159442211.1">
    <property type="nucleotide sequence ID" value="NZ_FSRA01000001.1"/>
</dbReference>
<proteinExistence type="predicted"/>
<keyword evidence="6" id="KW-1185">Reference proteome</keyword>
<accession>A0A1N6DGW2</accession>
<dbReference type="SMART" id="SM00342">
    <property type="entry name" value="HTH_ARAC"/>
    <property type="match status" value="1"/>
</dbReference>
<evidence type="ECO:0000313" key="5">
    <source>
        <dbReference type="EMBL" id="SIN69923.1"/>
    </source>
</evidence>